<dbReference type="EMBL" id="JBDKWZ010000020">
    <property type="protein sequence ID" value="MEN7551251.1"/>
    <property type="molecule type" value="Genomic_DNA"/>
</dbReference>
<sequence>MVKRHYHDGKIILKETYRHDSLIEEVNFLKPLKNYTDSLFIGKNMNDEYCSNCHSFYEKMVSKPFIDLINKKDWGVRFSDYHNQINKKQLPVLTKEEIGLIRFFIDESLASGDD</sequence>
<organism evidence="1 2">
    <name type="scientific">Rapidithrix thailandica</name>
    <dbReference type="NCBI Taxonomy" id="413964"/>
    <lineage>
        <taxon>Bacteria</taxon>
        <taxon>Pseudomonadati</taxon>
        <taxon>Bacteroidota</taxon>
        <taxon>Cytophagia</taxon>
        <taxon>Cytophagales</taxon>
        <taxon>Flammeovirgaceae</taxon>
        <taxon>Rapidithrix</taxon>
    </lineage>
</organism>
<evidence type="ECO:0000313" key="1">
    <source>
        <dbReference type="EMBL" id="MEN7551251.1"/>
    </source>
</evidence>
<dbReference type="AlphaFoldDB" id="A0AAW9SDZ5"/>
<evidence type="ECO:0008006" key="3">
    <source>
        <dbReference type="Google" id="ProtNLM"/>
    </source>
</evidence>
<protein>
    <recommendedName>
        <fullName evidence="3">Cytochrome c domain-containing protein</fullName>
    </recommendedName>
</protein>
<proteinExistence type="predicted"/>
<reference evidence="1 2" key="1">
    <citation type="submission" date="2024-04" db="EMBL/GenBank/DDBJ databases">
        <title>Novel genus in family Flammeovirgaceae.</title>
        <authorList>
            <person name="Nguyen T.H."/>
            <person name="Vuong T.Q."/>
            <person name="Le H."/>
            <person name="Kim S.-G."/>
        </authorList>
    </citation>
    <scope>NUCLEOTIDE SEQUENCE [LARGE SCALE GENOMIC DNA]</scope>
    <source>
        <strain evidence="1 2">JCM 23209</strain>
    </source>
</reference>
<name>A0AAW9SDZ5_9BACT</name>
<gene>
    <name evidence="1" type="ORF">AAG747_25255</name>
</gene>
<dbReference type="Proteomes" id="UP001403385">
    <property type="component" value="Unassembled WGS sequence"/>
</dbReference>
<evidence type="ECO:0000313" key="2">
    <source>
        <dbReference type="Proteomes" id="UP001403385"/>
    </source>
</evidence>
<keyword evidence="2" id="KW-1185">Reference proteome</keyword>
<accession>A0AAW9SDZ5</accession>
<dbReference type="RefSeq" id="WP_346824030.1">
    <property type="nucleotide sequence ID" value="NZ_JBDKWZ010000020.1"/>
</dbReference>
<comment type="caution">
    <text evidence="1">The sequence shown here is derived from an EMBL/GenBank/DDBJ whole genome shotgun (WGS) entry which is preliminary data.</text>
</comment>